<dbReference type="InterPro" id="IPR019607">
    <property type="entry name" value="Putative_zinc-finger_domain"/>
</dbReference>
<feature type="compositionally biased region" description="Low complexity" evidence="4">
    <location>
        <begin position="540"/>
        <end position="578"/>
    </location>
</feature>
<gene>
    <name evidence="6" type="ORF">BB558_001102</name>
</gene>
<dbReference type="Pfam" id="PF10650">
    <property type="entry name" value="zf-C3H1"/>
    <property type="match status" value="1"/>
</dbReference>
<dbReference type="EMBL" id="MBFU01000058">
    <property type="protein sequence ID" value="PWA02747.1"/>
    <property type="molecule type" value="Genomic_DNA"/>
</dbReference>
<reference evidence="6 7" key="1">
    <citation type="journal article" date="2018" name="MBio">
        <title>Comparative Genomics Reveals the Core Gene Toolbox for the Fungus-Insect Symbiosis.</title>
        <authorList>
            <person name="Wang Y."/>
            <person name="Stata M."/>
            <person name="Wang W."/>
            <person name="Stajich J.E."/>
            <person name="White M.M."/>
            <person name="Moncalvo J.M."/>
        </authorList>
    </citation>
    <scope>NUCLEOTIDE SEQUENCE [LARGE SCALE GENOMIC DNA]</scope>
    <source>
        <strain evidence="6 7">AUS-126-30</strain>
    </source>
</reference>
<evidence type="ECO:0000313" key="6">
    <source>
        <dbReference type="EMBL" id="PWA02747.1"/>
    </source>
</evidence>
<comment type="caution">
    <text evidence="6">The sequence shown here is derived from an EMBL/GenBank/DDBJ whole genome shotgun (WGS) entry which is preliminary data.</text>
</comment>
<sequence>MLPSSSRSYQTQNNALDEISLDLNPPPNYSDNTFLQNTSDNQISTTSRMQNLQLPLYHPRLSLQSNVVLESSDLNFNLQPNNRTASKRGRKSLTKFKEPKFSRKRFFFNDSSDDLDFQRFYNSNSKTKKSMLLALDIIRNSIEEGNLIVDLSELGMKEIPEEIVELEHLVVLESSGSLSTDLKVYLNENKFMKIPKPILQLSNLTILILSNNRLDEIPTEIANLVNLKELSITGNKIKCLPSEIFKLKKLERLFLRPNPFLEAPRPLFGSNPPSNYKDLNDIHDIKDCVLLDGINNIILNQTISGSPPSCLESPILLPSLFDLAARSAYTNGVNTNNFNLQFINSHFWYDKSYLNSYLNYRNLMKSSHLSDTLYFGDSESNFEQYMRIFKSNSLSNMCPVCNSKYLLPSVKVIVWCYTSWTQVERLRAAALASMNVKAKSESQDSFNDSESNEQSLLKRKRNYSNPNDRKAENSENEKEDGEIIESDEIYSVNSNSLKLAKNYFRNAALRSIKNGPSNLSKKQKTLDRNPNLKNIEKQPSPKFKSNNSKFKPFLESETGESGELSESLTTSDYSSSTESSKDTDSDSSDNENSTKDMPQDRSKSPYKDYRSDSSKNFSRENSFSILRSHKTRFKIENSKNLEISEFSESEQDMDTESDHISEQEKVTNSILKKSESEKLDDSLHTRPILSNNQPNISKISLGKLQGIKPQLLDKSKIALKQGAFSFVDKSLHNRNNLIIDLTDNESDSSVSSSDTISREENKEIFDISANSFDPQKSPKDLLSNAQNPTKIKNTEKKESRNLIKEYHMLLSKRSGTNINNIPSSLSNLTIEDHKNSKKADQDTLIMNNNSLVPQSLDDKTLSQNVGFQLMSREKRLAELKMEYEKRLRLIENQNSSRLSSPANSTTNLFINDKVDNKNEPSLDNTSIIETKSKNIIISMEIETNKTSLLKQTPESVLLQHNTLEPSMTPTNPHSKTEMENNSTLIKESQKVSFMNYNFKNQIATISNSNRTIVKQDQIKSVRETIILAMKQKQQLINQVNKMNLEIQKIETEINNNLQKLKTLNTEAKKISLIQEKSLSIHNSNNVLNNNKPKLSSEAVQPDSSFPEDSLINIHTLIGFLEFLREKITTLKNHTFTRNKEGKKKLNFFNKLDYVNGCPLFTPENFIVSPITLAVGVKDEKPIKMVKKDSYYIPNKNTYKPYSTPITSNLRSLLLGKIPQAGLNNHANIRTSLSKKFCIYEASGGYCNDDECRSSHSKDFEQNTVKLLSYLLIRYPMYSQHEKSLDHIIELEKIFKMLLNSNLKLKATAALEILKTHWKESVNKENFINFTSLAQLFLDHNNFSNFEPNVKKDYMTELLAEYEQFLYERLSLDENSINDEISCWNEKFNKPFFKEEIKETNPTRSWKIPVLSSLKNIFAQCLMEMNSKKPLANLNNSFSKNQSKNIRYWESDQQEKDDIDLNCECDTEIHKEVKEMLILSIKDNGLTNIEEAFENDSFKLVVESILTKFSESQNSCVELFDLCTELVMLLNIKTQNFEALIQKTKYPTKQSVLPKTDDDVSAEDSKEKLLIEISDSDSNSVILLNPNGGSGNNTPIDYVSKMERSYCKYLKKIRILFGYAKKYKDMETSITDIPSEIQLNQMSLYLLKISKTAATCLKCNKGNSDFGSVNIIILVWQMHWSFLEFLKARYNLGSVTQKPFDVESLNFKLSLGLLLWMKGLLASKSTRPFFVLMKKSPGKIISNYIKSIHAEKETSNQENQRMDLDDVEPSQLATEKIEVPSILLKIHNEKTLSLEKLLIFNLSHHYFTRSKDQNNAIFDLTLKDMFFLWQILFYSASHLEFYSNQETTNLFYGKLDVYQNYIKDKNELYFIEHGNNRVMKHLLNLTLNKVLLLHSQYQHSQILVPIIASLDFSTGSHLPNEEYNTENLEMNVYFKHKTKYPTILFPKRLFGLAKSFSISPQSSLTKILEHIFSESSKEKSNENDKLIYDYCNCLIFLFPMNFSVAAMVSNSLSNIQLETGRLSRFIIDTKLLKLFARSHSETVGKLEEFPSTIQHLLKSTVRRSKKNQTASEYNTKILSLFRDMCPPDSLFLGSTWFGQDSLILENDKENFSLREFYIKALGIQSEYEGFYTLDSHNISEFTLKCRESPVLWQSLAYLELSHLLDVEYKQKLKSMIKYYELCTYTLLNESSCDLFVADISHVFVWSDYLVFQILDNQQIRTSIFDQMLIFFKSSLKTYQFPNSAMFFTLNNFLLKPSLLWNISTSYLNFLLSNASISSEKYDIDSSILMELSINWACTSIEICLENTANKAQFAPQINYYRNIFKNLIVPLDSILCKNTNSKNM</sequence>
<dbReference type="PROSITE" id="PS51450">
    <property type="entry name" value="LRR"/>
    <property type="match status" value="2"/>
</dbReference>
<evidence type="ECO:0000256" key="3">
    <source>
        <dbReference type="SAM" id="Coils"/>
    </source>
</evidence>
<protein>
    <recommendedName>
        <fullName evidence="5">Putative zinc-finger domain-containing protein</fullName>
    </recommendedName>
</protein>
<dbReference type="InterPro" id="IPR032675">
    <property type="entry name" value="LRR_dom_sf"/>
</dbReference>
<evidence type="ECO:0000256" key="1">
    <source>
        <dbReference type="ARBA" id="ARBA00022614"/>
    </source>
</evidence>
<evidence type="ECO:0000313" key="7">
    <source>
        <dbReference type="Proteomes" id="UP000245591"/>
    </source>
</evidence>
<dbReference type="Gene3D" id="3.80.10.10">
    <property type="entry name" value="Ribonuclease Inhibitor"/>
    <property type="match status" value="1"/>
</dbReference>
<feature type="compositionally biased region" description="Basic and acidic residues" evidence="4">
    <location>
        <begin position="656"/>
        <end position="665"/>
    </location>
</feature>
<keyword evidence="7" id="KW-1185">Reference proteome</keyword>
<dbReference type="SMART" id="SM00369">
    <property type="entry name" value="LRR_TYP"/>
    <property type="match status" value="3"/>
</dbReference>
<name>A0A2U1JCB8_SMIAN</name>
<keyword evidence="2" id="KW-0677">Repeat</keyword>
<feature type="region of interest" description="Disordered" evidence="4">
    <location>
        <begin position="644"/>
        <end position="695"/>
    </location>
</feature>
<dbReference type="InterPro" id="IPR001611">
    <property type="entry name" value="Leu-rich_rpt"/>
</dbReference>
<evidence type="ECO:0000256" key="2">
    <source>
        <dbReference type="ARBA" id="ARBA00022737"/>
    </source>
</evidence>
<keyword evidence="1" id="KW-0433">Leucine-rich repeat</keyword>
<keyword evidence="3" id="KW-0175">Coiled coil</keyword>
<evidence type="ECO:0000256" key="4">
    <source>
        <dbReference type="SAM" id="MobiDB-lite"/>
    </source>
</evidence>
<feature type="compositionally biased region" description="Polar residues" evidence="4">
    <location>
        <begin position="443"/>
        <end position="455"/>
    </location>
</feature>
<organism evidence="6 7">
    <name type="scientific">Smittium angustum</name>
    <dbReference type="NCBI Taxonomy" id="133377"/>
    <lineage>
        <taxon>Eukaryota</taxon>
        <taxon>Fungi</taxon>
        <taxon>Fungi incertae sedis</taxon>
        <taxon>Zoopagomycota</taxon>
        <taxon>Kickxellomycotina</taxon>
        <taxon>Harpellomycetes</taxon>
        <taxon>Harpellales</taxon>
        <taxon>Legeriomycetaceae</taxon>
        <taxon>Smittium</taxon>
    </lineage>
</organism>
<evidence type="ECO:0000259" key="5">
    <source>
        <dbReference type="Pfam" id="PF10650"/>
    </source>
</evidence>
<dbReference type="Pfam" id="PF13855">
    <property type="entry name" value="LRR_8"/>
    <property type="match status" value="1"/>
</dbReference>
<accession>A0A2U1JCB8</accession>
<feature type="compositionally biased region" description="Basic and acidic residues" evidence="4">
    <location>
        <begin position="467"/>
        <end position="476"/>
    </location>
</feature>
<feature type="region of interest" description="Disordered" evidence="4">
    <location>
        <begin position="768"/>
        <end position="795"/>
    </location>
</feature>
<dbReference type="InterPro" id="IPR003591">
    <property type="entry name" value="Leu-rich_rpt_typical-subtyp"/>
</dbReference>
<feature type="compositionally biased region" description="Basic and acidic residues" evidence="4">
    <location>
        <begin position="672"/>
        <end position="684"/>
    </location>
</feature>
<dbReference type="Proteomes" id="UP000245591">
    <property type="component" value="Unassembled WGS sequence"/>
</dbReference>
<proteinExistence type="predicted"/>
<dbReference type="SUPFAM" id="SSF52075">
    <property type="entry name" value="Outer arm dynein light chain 1"/>
    <property type="match status" value="1"/>
</dbReference>
<feature type="domain" description="Putative zinc-finger" evidence="5">
    <location>
        <begin position="1236"/>
        <end position="1255"/>
    </location>
</feature>
<feature type="region of interest" description="Disordered" evidence="4">
    <location>
        <begin position="441"/>
        <end position="482"/>
    </location>
</feature>
<feature type="compositionally biased region" description="Acidic residues" evidence="4">
    <location>
        <begin position="645"/>
        <end position="655"/>
    </location>
</feature>
<feature type="compositionally biased region" description="Basic and acidic residues" evidence="4">
    <location>
        <begin position="592"/>
        <end position="613"/>
    </location>
</feature>
<feature type="region of interest" description="Disordered" evidence="4">
    <location>
        <begin position="513"/>
        <end position="618"/>
    </location>
</feature>
<feature type="coiled-coil region" evidence="3">
    <location>
        <begin position="1032"/>
        <end position="1066"/>
    </location>
</feature>